<protein>
    <recommendedName>
        <fullName evidence="3">DUF4867 domain-containing protein</fullName>
    </recommendedName>
</protein>
<dbReference type="EMBL" id="JQBR01000002">
    <property type="protein sequence ID" value="KRN67242.1"/>
    <property type="molecule type" value="Genomic_DNA"/>
</dbReference>
<comment type="caution">
    <text evidence="1">The sequence shown here is derived from an EMBL/GenBank/DDBJ whole genome shotgun (WGS) entry which is preliminary data.</text>
</comment>
<dbReference type="Pfam" id="PF16161">
    <property type="entry name" value="DUF4867"/>
    <property type="match status" value="1"/>
</dbReference>
<dbReference type="STRING" id="319652.IV80_GL000778"/>
<dbReference type="Proteomes" id="UP000051568">
    <property type="component" value="Unassembled WGS sequence"/>
</dbReference>
<name>A0A0R2IZB0_9LACO</name>
<dbReference type="OrthoDB" id="358393at2"/>
<evidence type="ECO:0000313" key="2">
    <source>
        <dbReference type="Proteomes" id="UP000051568"/>
    </source>
</evidence>
<sequence length="225" mass="25206">MSNFDEIKKANPDKTIYDINSDEFADFGLVYKQYDLSKVTSYMDSQVKIPSDHNDYIPDDENLENDATIKQIAADVYAGMPISAGPCMGQSTSFSAIEFHQGSEVNITFTDVVMVLGKRQDIHDYEYNAEEHAKLFFVPRGTVFEMYSDTLHYSPCKVDDSGFKAIVMVLQGTNQPLPDGFKATNKMIVKQNKFQMAHAVRKDKIAQGILPGVKGALIDIKPIQK</sequence>
<dbReference type="AlphaFoldDB" id="A0A0R2IZB0"/>
<dbReference type="PATRIC" id="fig|319652.3.peg.785"/>
<dbReference type="RefSeq" id="WP_057748961.1">
    <property type="nucleotide sequence ID" value="NZ_BJVH01000003.1"/>
</dbReference>
<accession>A0A0R2IZB0</accession>
<evidence type="ECO:0008006" key="3">
    <source>
        <dbReference type="Google" id="ProtNLM"/>
    </source>
</evidence>
<gene>
    <name evidence="1" type="ORF">IV80_GL000778</name>
</gene>
<evidence type="ECO:0000313" key="1">
    <source>
        <dbReference type="EMBL" id="KRN67242.1"/>
    </source>
</evidence>
<reference evidence="1 2" key="1">
    <citation type="journal article" date="2015" name="Genome Announc.">
        <title>Expanding the biotechnology potential of lactobacilli through comparative genomics of 213 strains and associated genera.</title>
        <authorList>
            <person name="Sun Z."/>
            <person name="Harris H.M."/>
            <person name="McCann A."/>
            <person name="Guo C."/>
            <person name="Argimon S."/>
            <person name="Zhang W."/>
            <person name="Yang X."/>
            <person name="Jeffery I.B."/>
            <person name="Cooney J.C."/>
            <person name="Kagawa T.F."/>
            <person name="Liu W."/>
            <person name="Song Y."/>
            <person name="Salvetti E."/>
            <person name="Wrobel A."/>
            <person name="Rasinkangas P."/>
            <person name="Parkhill J."/>
            <person name="Rea M.C."/>
            <person name="O'Sullivan O."/>
            <person name="Ritari J."/>
            <person name="Douillard F.P."/>
            <person name="Paul Ross R."/>
            <person name="Yang R."/>
            <person name="Briner A.E."/>
            <person name="Felis G.E."/>
            <person name="de Vos W.M."/>
            <person name="Barrangou R."/>
            <person name="Klaenhammer T.R."/>
            <person name="Caufield P.W."/>
            <person name="Cui Y."/>
            <person name="Zhang H."/>
            <person name="O'Toole P.W."/>
        </authorList>
    </citation>
    <scope>NUCLEOTIDE SEQUENCE [LARGE SCALE GENOMIC DNA]</scope>
    <source>
        <strain evidence="1 2">DSM 17757</strain>
    </source>
</reference>
<dbReference type="InterPro" id="IPR032358">
    <property type="entry name" value="DUF4867"/>
</dbReference>
<keyword evidence="2" id="KW-1185">Reference proteome</keyword>
<proteinExistence type="predicted"/>
<organism evidence="1 2">
    <name type="scientific">Pediococcus cellicola</name>
    <dbReference type="NCBI Taxonomy" id="319652"/>
    <lineage>
        <taxon>Bacteria</taxon>
        <taxon>Bacillati</taxon>
        <taxon>Bacillota</taxon>
        <taxon>Bacilli</taxon>
        <taxon>Lactobacillales</taxon>
        <taxon>Lactobacillaceae</taxon>
        <taxon>Pediococcus</taxon>
    </lineage>
</organism>